<comment type="caution">
    <text evidence="1">The sequence shown here is derived from an EMBL/GenBank/DDBJ whole genome shotgun (WGS) entry which is preliminary data.</text>
</comment>
<protein>
    <submittedName>
        <fullName evidence="1">Uncharacterized protein</fullName>
    </submittedName>
</protein>
<sequence>MFYADFYRVLIQKRLEIMVSDVFLMKRKSAVKKQILNAFCITRDVVCCD</sequence>
<dbReference type="Proteomes" id="UP001164929">
    <property type="component" value="Chromosome 8"/>
</dbReference>
<keyword evidence="2" id="KW-1185">Reference proteome</keyword>
<dbReference type="AlphaFoldDB" id="A0AAD6QFQ9"/>
<reference evidence="1" key="1">
    <citation type="journal article" date="2023" name="Mol. Ecol. Resour.">
        <title>Chromosome-level genome assembly of a triploid poplar Populus alba 'Berolinensis'.</title>
        <authorList>
            <person name="Chen S."/>
            <person name="Yu Y."/>
            <person name="Wang X."/>
            <person name="Wang S."/>
            <person name="Zhang T."/>
            <person name="Zhou Y."/>
            <person name="He R."/>
            <person name="Meng N."/>
            <person name="Wang Y."/>
            <person name="Liu W."/>
            <person name="Liu Z."/>
            <person name="Liu J."/>
            <person name="Guo Q."/>
            <person name="Huang H."/>
            <person name="Sederoff R.R."/>
            <person name="Wang G."/>
            <person name="Qu G."/>
            <person name="Chen S."/>
        </authorList>
    </citation>
    <scope>NUCLEOTIDE SEQUENCE</scope>
    <source>
        <strain evidence="1">SC-2020</strain>
    </source>
</reference>
<proteinExistence type="predicted"/>
<name>A0AAD6QFQ9_9ROSI</name>
<dbReference type="EMBL" id="JAQIZT010000008">
    <property type="protein sequence ID" value="KAJ6989561.1"/>
    <property type="molecule type" value="Genomic_DNA"/>
</dbReference>
<accession>A0AAD6QFQ9</accession>
<evidence type="ECO:0000313" key="2">
    <source>
        <dbReference type="Proteomes" id="UP001164929"/>
    </source>
</evidence>
<organism evidence="1 2">
    <name type="scientific">Populus alba x Populus x berolinensis</name>
    <dbReference type="NCBI Taxonomy" id="444605"/>
    <lineage>
        <taxon>Eukaryota</taxon>
        <taxon>Viridiplantae</taxon>
        <taxon>Streptophyta</taxon>
        <taxon>Embryophyta</taxon>
        <taxon>Tracheophyta</taxon>
        <taxon>Spermatophyta</taxon>
        <taxon>Magnoliopsida</taxon>
        <taxon>eudicotyledons</taxon>
        <taxon>Gunneridae</taxon>
        <taxon>Pentapetalae</taxon>
        <taxon>rosids</taxon>
        <taxon>fabids</taxon>
        <taxon>Malpighiales</taxon>
        <taxon>Salicaceae</taxon>
        <taxon>Saliceae</taxon>
        <taxon>Populus</taxon>
    </lineage>
</organism>
<gene>
    <name evidence="1" type="ORF">NC653_022199</name>
</gene>
<evidence type="ECO:0000313" key="1">
    <source>
        <dbReference type="EMBL" id="KAJ6989561.1"/>
    </source>
</evidence>